<protein>
    <submittedName>
        <fullName evidence="2">Sortase</fullName>
    </submittedName>
</protein>
<dbReference type="InterPro" id="IPR023365">
    <property type="entry name" value="Sortase_dom-sf"/>
</dbReference>
<dbReference type="CDD" id="cd05826">
    <property type="entry name" value="Sortase_B"/>
    <property type="match status" value="1"/>
</dbReference>
<accession>A0A7K0G6H9</accession>
<dbReference type="AlphaFoldDB" id="A0A7K0G6H9"/>
<dbReference type="Proteomes" id="UP000470010">
    <property type="component" value="Unassembled WGS sequence"/>
</dbReference>
<comment type="caution">
    <text evidence="2">The sequence shown here is derived from an EMBL/GenBank/DDBJ whole genome shotgun (WGS) entry which is preliminary data.</text>
</comment>
<evidence type="ECO:0000256" key="1">
    <source>
        <dbReference type="SAM" id="Phobius"/>
    </source>
</evidence>
<dbReference type="Gene3D" id="2.40.260.10">
    <property type="entry name" value="Sortase"/>
    <property type="match status" value="1"/>
</dbReference>
<feature type="transmembrane region" description="Helical" evidence="1">
    <location>
        <begin position="25"/>
        <end position="50"/>
    </location>
</feature>
<gene>
    <name evidence="2" type="ORF">GJE22_00390</name>
</gene>
<name>A0A7K0G6H9_9ACTN</name>
<dbReference type="SUPFAM" id="SSF63817">
    <property type="entry name" value="Sortase"/>
    <property type="match status" value="1"/>
</dbReference>
<evidence type="ECO:0000313" key="2">
    <source>
        <dbReference type="EMBL" id="MRX79080.1"/>
    </source>
</evidence>
<proteinExistence type="predicted"/>
<dbReference type="EMBL" id="VTFZ01000001">
    <property type="protein sequence ID" value="MRX79080.1"/>
    <property type="molecule type" value="Genomic_DNA"/>
</dbReference>
<sequence>MYLDGDLETREALGTMSARYSAKNILHSIAAPCLAVVCLISACSTGILSAQVDAYDLRMRGLMGALASNANDIQVTDQMAYHNPAVVAWIDVDGTHISYPVAQPTSTMADDYYLHHAIDGTPHSLGCPYIDRRSSKDGQHVVVYAHHLASSPVLFGELANRYQQGAFDKLGNATWRSVENGKIARTTIFQPLCALRVPASYEAIQQFSFTSIEDMKAWLTELAHEASACTENWQTAISGARRVLSLITCTEGNGHSMRRTIVIFVSGDQSEAG</sequence>
<reference evidence="3" key="1">
    <citation type="submission" date="2019-08" db="EMBL/GenBank/DDBJ databases">
        <title>Arthrobacter sp. nov., isolated from plateau pika and Tibetan wild ass.</title>
        <authorList>
            <person name="Ge Y."/>
        </authorList>
    </citation>
    <scope>NUCLEOTIDE SEQUENCE [LARGE SCALE GENOMIC DNA]</scope>
    <source>
        <strain evidence="3">HF-1365</strain>
    </source>
</reference>
<keyword evidence="1" id="KW-0472">Membrane</keyword>
<keyword evidence="1" id="KW-1133">Transmembrane helix</keyword>
<evidence type="ECO:0000313" key="3">
    <source>
        <dbReference type="Proteomes" id="UP000470010"/>
    </source>
</evidence>
<organism evidence="2 3">
    <name type="scientific">Enorma shizhengliae</name>
    <dbReference type="NCBI Taxonomy" id="2606615"/>
    <lineage>
        <taxon>Bacteria</taxon>
        <taxon>Bacillati</taxon>
        <taxon>Actinomycetota</taxon>
        <taxon>Coriobacteriia</taxon>
        <taxon>Coriobacteriales</taxon>
        <taxon>Coriobacteriaceae</taxon>
        <taxon>Enorma</taxon>
    </lineage>
</organism>
<keyword evidence="3" id="KW-1185">Reference proteome</keyword>
<keyword evidence="1" id="KW-0812">Transmembrane</keyword>
<dbReference type="InterPro" id="IPR009835">
    <property type="entry name" value="SrtB"/>
</dbReference>